<evidence type="ECO:0000313" key="4">
    <source>
        <dbReference type="Proteomes" id="UP000077521"/>
    </source>
</evidence>
<feature type="compositionally biased region" description="Polar residues" evidence="1">
    <location>
        <begin position="1"/>
        <end position="12"/>
    </location>
</feature>
<sequence length="641" mass="70559">ASTSRNTASSAPSAALVSRSHAQQPLPSSAAASTSRNTAPTAQIAASISTTRPDQPASIPAHSDRMASYQQQQPHISAPSAPSVSTSHTQQPLSSSAAASTSRNTAPKPQIVASISTTRPDQPASIPAHNDPTASYQQQPHTSTPCQPEASTSDIRMDVDTEGFEVIYAKLRVDPDQDHDDPTNSERLEFQVPPALHKGPPAAEGESPFYRQRRLRRQQQQQQQQQQARPVHAGVKRTLEQANLDRSEVADSYKGLTRAEEGVARKRQQYTHGRKWMAGAPEGNGMAFFAEEINRFHRFLKLSRQEHIVTLVVYEHIRQIVNRAWGYSTEVSMFGSRATALGTPSSDLDVHVGVAVTVPDTLPNSDRKTLLLKKLYKVGGPFRDIANEGEIKAIPSYQAPLVRFLTKPELGQMDVDISFGGDDGVTSSAISQMLCCKWPDTLALTTVLKALLRGLGFGGGGEAGLGRYAVTLLCAAWAKEQAHKKLDIATSFMGLLDYIINHDSQSSMITVRFQHPDVPRPPDRSTIIFIEDPVTGRNAAHAATKWPDIRIKLRRARDHLRTLIDDPRPKSSILSAFITITDEEMSHWTRMEELGSQWEQRGAPGVRRTDLLRHSVLSTEKADKVFLELVQMTSESQFQIF</sequence>
<dbReference type="GO" id="GO:1990817">
    <property type="term" value="F:poly(A) RNA polymerase activity"/>
    <property type="evidence" value="ECO:0007669"/>
    <property type="project" value="InterPro"/>
</dbReference>
<dbReference type="Pfam" id="PF22600">
    <property type="entry name" value="MTPAP-like_central"/>
    <property type="match status" value="1"/>
</dbReference>
<dbReference type="InterPro" id="IPR045862">
    <property type="entry name" value="Trf4-like"/>
</dbReference>
<evidence type="ECO:0000256" key="1">
    <source>
        <dbReference type="SAM" id="MobiDB-lite"/>
    </source>
</evidence>
<dbReference type="PANTHER" id="PTHR23092:SF15">
    <property type="entry name" value="INACTIVE NON-CANONICAL POLY(A) RNA POLYMERASE PROTEIN TRF4-2-RELATED"/>
    <property type="match status" value="1"/>
</dbReference>
<dbReference type="InterPro" id="IPR054708">
    <property type="entry name" value="MTPAP-like_central"/>
</dbReference>
<reference evidence="3" key="2">
    <citation type="journal article" date="2019" name="IMA Fungus">
        <title>Genome sequencing and comparison of five Tilletia species to identify candidate genes for the detection of regulated species infecting wheat.</title>
        <authorList>
            <person name="Nguyen H.D.T."/>
            <person name="Sultana T."/>
            <person name="Kesanakurti P."/>
            <person name="Hambleton S."/>
        </authorList>
    </citation>
    <scope>NUCLEOTIDE SEQUENCE</scope>
    <source>
        <strain evidence="3">DAOMC 236416</strain>
    </source>
</reference>
<name>A0A8T8SCM6_9BASI</name>
<dbReference type="AlphaFoldDB" id="A0A8T8SCM6"/>
<evidence type="ECO:0000259" key="2">
    <source>
        <dbReference type="Pfam" id="PF22600"/>
    </source>
</evidence>
<comment type="caution">
    <text evidence="3">The sequence shown here is derived from an EMBL/GenBank/DDBJ whole genome shotgun (WGS) entry which is preliminary data.</text>
</comment>
<accession>A0A8T8SCM6</accession>
<dbReference type="InterPro" id="IPR043519">
    <property type="entry name" value="NT_sf"/>
</dbReference>
<organism evidence="3 4">
    <name type="scientific">Tilletia indica</name>
    <dbReference type="NCBI Taxonomy" id="43049"/>
    <lineage>
        <taxon>Eukaryota</taxon>
        <taxon>Fungi</taxon>
        <taxon>Dikarya</taxon>
        <taxon>Basidiomycota</taxon>
        <taxon>Ustilaginomycotina</taxon>
        <taxon>Exobasidiomycetes</taxon>
        <taxon>Tilletiales</taxon>
        <taxon>Tilletiaceae</taxon>
        <taxon>Tilletia</taxon>
    </lineage>
</organism>
<feature type="region of interest" description="Disordered" evidence="1">
    <location>
        <begin position="213"/>
        <end position="235"/>
    </location>
</feature>
<keyword evidence="4" id="KW-1185">Reference proteome</keyword>
<feature type="compositionally biased region" description="Polar residues" evidence="1">
    <location>
        <begin position="68"/>
        <end position="93"/>
    </location>
</feature>
<feature type="region of interest" description="Disordered" evidence="1">
    <location>
        <begin position="1"/>
        <end position="156"/>
    </location>
</feature>
<feature type="domain" description="Poly(A) RNA polymerase mitochondrial-like central palm" evidence="2">
    <location>
        <begin position="290"/>
        <end position="430"/>
    </location>
</feature>
<protein>
    <recommendedName>
        <fullName evidence="2">Poly(A) RNA polymerase mitochondrial-like central palm domain-containing protein</fullName>
    </recommendedName>
</protein>
<dbReference type="Proteomes" id="UP000077521">
    <property type="component" value="Unassembled WGS sequence"/>
</dbReference>
<dbReference type="SUPFAM" id="SSF81301">
    <property type="entry name" value="Nucleotidyltransferase"/>
    <property type="match status" value="1"/>
</dbReference>
<feature type="compositionally biased region" description="Polar residues" evidence="1">
    <location>
        <begin position="132"/>
        <end position="154"/>
    </location>
</feature>
<dbReference type="GO" id="GO:0031499">
    <property type="term" value="C:TRAMP complex"/>
    <property type="evidence" value="ECO:0007669"/>
    <property type="project" value="TreeGrafter"/>
</dbReference>
<dbReference type="GO" id="GO:0031123">
    <property type="term" value="P:RNA 3'-end processing"/>
    <property type="evidence" value="ECO:0007669"/>
    <property type="project" value="TreeGrafter"/>
</dbReference>
<dbReference type="PANTHER" id="PTHR23092">
    <property type="entry name" value="POLY(A) RNA POLYMERASE"/>
    <property type="match status" value="1"/>
</dbReference>
<feature type="compositionally biased region" description="Low complexity" evidence="1">
    <location>
        <begin position="218"/>
        <end position="227"/>
    </location>
</feature>
<feature type="compositionally biased region" description="Low complexity" evidence="1">
    <location>
        <begin position="28"/>
        <end position="42"/>
    </location>
</feature>
<feature type="compositionally biased region" description="Polar residues" evidence="1">
    <location>
        <begin position="103"/>
        <end position="120"/>
    </location>
</feature>
<dbReference type="Gene3D" id="1.10.1410.10">
    <property type="match status" value="1"/>
</dbReference>
<dbReference type="GO" id="GO:0010605">
    <property type="term" value="P:negative regulation of macromolecule metabolic process"/>
    <property type="evidence" value="ECO:0007669"/>
    <property type="project" value="UniProtKB-ARBA"/>
</dbReference>
<gene>
    <name evidence="3" type="ORF">A4X13_0g8901</name>
</gene>
<dbReference type="GO" id="GO:0003729">
    <property type="term" value="F:mRNA binding"/>
    <property type="evidence" value="ECO:0007669"/>
    <property type="project" value="TreeGrafter"/>
</dbReference>
<dbReference type="GO" id="GO:0043634">
    <property type="term" value="P:polyadenylation-dependent ncRNA catabolic process"/>
    <property type="evidence" value="ECO:0007669"/>
    <property type="project" value="TreeGrafter"/>
</dbReference>
<feature type="non-terminal residue" evidence="3">
    <location>
        <position position="1"/>
    </location>
</feature>
<dbReference type="EMBL" id="LWDF02001915">
    <property type="protein sequence ID" value="KAE8237135.1"/>
    <property type="molecule type" value="Genomic_DNA"/>
</dbReference>
<feature type="compositionally biased region" description="Polar residues" evidence="1">
    <location>
        <begin position="44"/>
        <end position="53"/>
    </location>
</feature>
<reference evidence="3" key="1">
    <citation type="submission" date="2016-04" db="EMBL/GenBank/DDBJ databases">
        <authorList>
            <person name="Nguyen H.D."/>
            <person name="Samba Siva P."/>
            <person name="Cullis J."/>
            <person name="Levesque C.A."/>
            <person name="Hambleton S."/>
        </authorList>
    </citation>
    <scope>NUCLEOTIDE SEQUENCE</scope>
    <source>
        <strain evidence="3">DAOMC 236416</strain>
    </source>
</reference>
<evidence type="ECO:0000313" key="3">
    <source>
        <dbReference type="EMBL" id="KAE8237135.1"/>
    </source>
</evidence>
<dbReference type="GO" id="GO:0005730">
    <property type="term" value="C:nucleolus"/>
    <property type="evidence" value="ECO:0007669"/>
    <property type="project" value="TreeGrafter"/>
</dbReference>
<proteinExistence type="predicted"/>